<dbReference type="InterPro" id="IPR029068">
    <property type="entry name" value="Glyas_Bleomycin-R_OHBP_Dase"/>
</dbReference>
<evidence type="ECO:0000256" key="1">
    <source>
        <dbReference type="ARBA" id="ARBA00004395"/>
    </source>
</evidence>
<evidence type="ECO:0000256" key="6">
    <source>
        <dbReference type="ARBA" id="ARBA00011738"/>
    </source>
</evidence>
<evidence type="ECO:0000256" key="2">
    <source>
        <dbReference type="ARBA" id="ARBA00004406"/>
    </source>
</evidence>
<dbReference type="InterPro" id="IPR041736">
    <property type="entry name" value="4OHPhenylPyrv_dOase_N"/>
</dbReference>
<keyword evidence="12" id="KW-0828">Tyrosine catabolism</keyword>
<evidence type="ECO:0000256" key="21">
    <source>
        <dbReference type="PIRNR" id="PIRNR009283"/>
    </source>
</evidence>
<dbReference type="InterPro" id="IPR041735">
    <property type="entry name" value="4OHPhenylPyrv_dOase_C"/>
</dbReference>
<comment type="cofactor">
    <cofactor evidence="22">
        <name>Fe cation</name>
        <dbReference type="ChEBI" id="CHEBI:24875"/>
    </cofactor>
    <text evidence="22">Binds 1 Fe cation per subunit.</text>
</comment>
<dbReference type="AlphaFoldDB" id="A0AAE1ASU0"/>
<evidence type="ECO:0000313" key="24">
    <source>
        <dbReference type="EMBL" id="KAK3793298.1"/>
    </source>
</evidence>
<dbReference type="CDD" id="cd08342">
    <property type="entry name" value="HPPD_N_like"/>
    <property type="match status" value="1"/>
</dbReference>
<keyword evidence="11" id="KW-0256">Endoplasmic reticulum</keyword>
<keyword evidence="16" id="KW-0333">Golgi apparatus</keyword>
<comment type="subunit">
    <text evidence="6">Homodimer.</text>
</comment>
<evidence type="ECO:0000256" key="4">
    <source>
        <dbReference type="ARBA" id="ARBA00005162"/>
    </source>
</evidence>
<gene>
    <name evidence="24" type="ORF">RRG08_042241</name>
</gene>
<evidence type="ECO:0000256" key="19">
    <source>
        <dbReference type="ARBA" id="ARBA00033727"/>
    </source>
</evidence>
<dbReference type="SUPFAM" id="SSF54593">
    <property type="entry name" value="Glyoxalase/Bleomycin resistance protein/Dihydroxybiphenyl dioxygenase"/>
    <property type="match status" value="1"/>
</dbReference>
<feature type="binding site" evidence="22">
    <location>
        <position position="385"/>
    </location>
    <ligand>
        <name>Fe cation</name>
        <dbReference type="ChEBI" id="CHEBI:24875"/>
    </ligand>
</feature>
<feature type="domain" description="VOC" evidence="23">
    <location>
        <begin position="216"/>
        <end position="374"/>
    </location>
</feature>
<proteinExistence type="inferred from homology"/>
<evidence type="ECO:0000256" key="20">
    <source>
        <dbReference type="ARBA" id="ARBA00048047"/>
    </source>
</evidence>
<comment type="caution">
    <text evidence="24">The sequence shown here is derived from an EMBL/GenBank/DDBJ whole genome shotgun (WGS) entry which is preliminary data.</text>
</comment>
<keyword evidence="17" id="KW-0472">Membrane</keyword>
<evidence type="ECO:0000256" key="14">
    <source>
        <dbReference type="ARBA" id="ARBA00023002"/>
    </source>
</evidence>
<feature type="domain" description="VOC" evidence="23">
    <location>
        <begin position="53"/>
        <end position="185"/>
    </location>
</feature>
<evidence type="ECO:0000313" key="25">
    <source>
        <dbReference type="Proteomes" id="UP001283361"/>
    </source>
</evidence>
<dbReference type="Proteomes" id="UP001283361">
    <property type="component" value="Unassembled WGS sequence"/>
</dbReference>
<dbReference type="GO" id="GO:0000139">
    <property type="term" value="C:Golgi membrane"/>
    <property type="evidence" value="ECO:0007669"/>
    <property type="project" value="UniProtKB-SubCell"/>
</dbReference>
<keyword evidence="13" id="KW-0223">Dioxygenase</keyword>
<evidence type="ECO:0000256" key="16">
    <source>
        <dbReference type="ARBA" id="ARBA00023034"/>
    </source>
</evidence>
<dbReference type="EMBL" id="JAWDGP010001262">
    <property type="protein sequence ID" value="KAK3793298.1"/>
    <property type="molecule type" value="Genomic_DNA"/>
</dbReference>
<dbReference type="NCBIfam" id="TIGR01263">
    <property type="entry name" value="4HPPD"/>
    <property type="match status" value="1"/>
</dbReference>
<evidence type="ECO:0000256" key="11">
    <source>
        <dbReference type="ARBA" id="ARBA00022824"/>
    </source>
</evidence>
<evidence type="ECO:0000256" key="18">
    <source>
        <dbReference type="ARBA" id="ARBA00023232"/>
    </source>
</evidence>
<dbReference type="Gene3D" id="3.10.180.10">
    <property type="entry name" value="2,3-Dihydroxybiphenyl 1,2-Dioxygenase, domain 1"/>
    <property type="match status" value="2"/>
</dbReference>
<reference evidence="24" key="1">
    <citation type="journal article" date="2023" name="G3 (Bethesda)">
        <title>A reference genome for the long-term kleptoplast-retaining sea slug Elysia crispata morphotype clarki.</title>
        <authorList>
            <person name="Eastman K.E."/>
            <person name="Pendleton A.L."/>
            <person name="Shaikh M.A."/>
            <person name="Suttiyut T."/>
            <person name="Ogas R."/>
            <person name="Tomko P."/>
            <person name="Gavelis G."/>
            <person name="Widhalm J.R."/>
            <person name="Wisecaver J.H."/>
        </authorList>
    </citation>
    <scope>NUCLEOTIDE SEQUENCE</scope>
    <source>
        <strain evidence="24">ECLA1</strain>
    </source>
</reference>
<dbReference type="PANTHER" id="PTHR11959:SF1">
    <property type="entry name" value="4-HYDROXYPHENYLPYRUVATE DIOXYGENASE"/>
    <property type="match status" value="1"/>
</dbReference>
<protein>
    <recommendedName>
        <fullName evidence="7 21">4-hydroxyphenylpyruvate dioxygenase</fullName>
    </recommendedName>
</protein>
<dbReference type="PROSITE" id="PS51819">
    <property type="entry name" value="VOC"/>
    <property type="match status" value="2"/>
</dbReference>
<evidence type="ECO:0000259" key="23">
    <source>
        <dbReference type="PROSITE" id="PS51819"/>
    </source>
</evidence>
<comment type="similarity">
    <text evidence="5 21">Belongs to the 4HPPD family.</text>
</comment>
<keyword evidence="14" id="KW-0560">Oxidoreductase</keyword>
<evidence type="ECO:0000256" key="17">
    <source>
        <dbReference type="ARBA" id="ARBA00023136"/>
    </source>
</evidence>
<dbReference type="PIRSF" id="PIRSF009283">
    <property type="entry name" value="HPP_dOase"/>
    <property type="match status" value="1"/>
</dbReference>
<evidence type="ECO:0000256" key="10">
    <source>
        <dbReference type="ARBA" id="ARBA00022737"/>
    </source>
</evidence>
<evidence type="ECO:0000256" key="3">
    <source>
        <dbReference type="ARBA" id="ARBA00004496"/>
    </source>
</evidence>
<evidence type="ECO:0000256" key="7">
    <source>
        <dbReference type="ARBA" id="ARBA00018452"/>
    </source>
</evidence>
<keyword evidence="9 22" id="KW-0479">Metal-binding</keyword>
<keyword evidence="10" id="KW-0677">Repeat</keyword>
<organism evidence="24 25">
    <name type="scientific">Elysia crispata</name>
    <name type="common">lettuce slug</name>
    <dbReference type="NCBI Taxonomy" id="231223"/>
    <lineage>
        <taxon>Eukaryota</taxon>
        <taxon>Metazoa</taxon>
        <taxon>Spiralia</taxon>
        <taxon>Lophotrochozoa</taxon>
        <taxon>Mollusca</taxon>
        <taxon>Gastropoda</taxon>
        <taxon>Heterobranchia</taxon>
        <taxon>Euthyneura</taxon>
        <taxon>Panpulmonata</taxon>
        <taxon>Sacoglossa</taxon>
        <taxon>Placobranchoidea</taxon>
        <taxon>Plakobranchidae</taxon>
        <taxon>Elysia</taxon>
    </lineage>
</organism>
<comment type="subcellular location">
    <subcellularLocation>
        <location evidence="3">Cytoplasm</location>
    </subcellularLocation>
    <subcellularLocation>
        <location evidence="2">Endoplasmic reticulum membrane</location>
        <topology evidence="2">Peripheral membrane protein</topology>
    </subcellularLocation>
    <subcellularLocation>
        <location evidence="1">Golgi apparatus membrane</location>
        <topology evidence="1">Peripheral membrane protein</topology>
    </subcellularLocation>
</comment>
<keyword evidence="18" id="KW-0585">Phenylalanine catabolism</keyword>
<dbReference type="GO" id="GO:0003868">
    <property type="term" value="F:4-hydroxyphenylpyruvate dioxygenase activity"/>
    <property type="evidence" value="ECO:0007669"/>
    <property type="project" value="UniProtKB-EC"/>
</dbReference>
<name>A0AAE1ASU0_9GAST</name>
<feature type="binding site" evidence="22">
    <location>
        <position position="302"/>
    </location>
    <ligand>
        <name>Fe cation</name>
        <dbReference type="ChEBI" id="CHEBI:24875"/>
    </ligand>
</feature>
<dbReference type="InterPro" id="IPR005956">
    <property type="entry name" value="4OHPhenylPyrv_dOase"/>
</dbReference>
<dbReference type="FunFam" id="3.10.180.10:FF:000022">
    <property type="entry name" value="4-hydroxyphenylpyruvate dioxygenase"/>
    <property type="match status" value="1"/>
</dbReference>
<evidence type="ECO:0000256" key="12">
    <source>
        <dbReference type="ARBA" id="ARBA00022878"/>
    </source>
</evidence>
<dbReference type="GO" id="GO:0042803">
    <property type="term" value="F:protein homodimerization activity"/>
    <property type="evidence" value="ECO:0007669"/>
    <property type="project" value="UniProtKB-ARBA"/>
</dbReference>
<keyword evidence="8" id="KW-0963">Cytoplasm</keyword>
<dbReference type="GO" id="GO:0046872">
    <property type="term" value="F:metal ion binding"/>
    <property type="evidence" value="ECO:0007669"/>
    <property type="project" value="UniProtKB-KW"/>
</dbReference>
<evidence type="ECO:0000256" key="13">
    <source>
        <dbReference type="ARBA" id="ARBA00022964"/>
    </source>
</evidence>
<dbReference type="GO" id="GO:0006572">
    <property type="term" value="P:L-tyrosine catabolic process"/>
    <property type="evidence" value="ECO:0007669"/>
    <property type="project" value="UniProtKB-KW"/>
</dbReference>
<feature type="binding site" evidence="22">
    <location>
        <position position="219"/>
    </location>
    <ligand>
        <name>Fe cation</name>
        <dbReference type="ChEBI" id="CHEBI:24875"/>
    </ligand>
</feature>
<dbReference type="InterPro" id="IPR037523">
    <property type="entry name" value="VOC_core"/>
</dbReference>
<evidence type="ECO:0000256" key="15">
    <source>
        <dbReference type="ARBA" id="ARBA00023004"/>
    </source>
</evidence>
<comment type="pathway">
    <text evidence="4">Amino-acid degradation; L-phenylalanine degradation; acetoacetate and fumarate from L-phenylalanine: step 3/6.</text>
</comment>
<dbReference type="GO" id="GO:0006559">
    <property type="term" value="P:L-phenylalanine catabolic process"/>
    <property type="evidence" value="ECO:0007669"/>
    <property type="project" value="UniProtKB-KW"/>
</dbReference>
<evidence type="ECO:0000256" key="9">
    <source>
        <dbReference type="ARBA" id="ARBA00022723"/>
    </source>
</evidence>
<evidence type="ECO:0000256" key="22">
    <source>
        <dbReference type="PIRSR" id="PIRSR009283-1"/>
    </source>
</evidence>
<accession>A0AAE1ASU0</accession>
<sequence length="417" mass="47466">MVLCPLEDELPSPVLIDSLKYGKDQRFRLVSTEFNMTTYTDKGVKPDAGRFVTFDHVTFWVGNAKQAAAHHIARLGFEPFMYKGLETGSRELASHAVKQDKVVFVFQSMLEPDKPAEMARHITRHGDGVKDVAFQVEDLEAIVKKAKSRGAVVVRNVWEESDEHGTVRMAVVQTYGDTTHTLVDRSNYKGPFLPGYKPVTFKDPLTTGLPKVGLLHVDHIVGNQPDLKMQDAVDWYEKNLLFHRFWSVDDKQLSTEFSALRSIVVTNYEETIKMPLNEPAPGKRKSQIQEFVDYYGGAGVQHIAIRTNDIIKTISNLRARGQQFLEIPKTYYVTLRENLKNSKVTVAENLDEIERLNILIDFDDNGYLLQIFTKNMQDRPTLFYEVIQRHNHQGFGAGNFKALFEAIEADQAERGNL</sequence>
<dbReference type="InterPro" id="IPR004360">
    <property type="entry name" value="Glyas_Fos-R_dOase_dom"/>
</dbReference>
<dbReference type="GO" id="GO:0005789">
    <property type="term" value="C:endoplasmic reticulum membrane"/>
    <property type="evidence" value="ECO:0007669"/>
    <property type="project" value="UniProtKB-SubCell"/>
</dbReference>
<dbReference type="Pfam" id="PF00903">
    <property type="entry name" value="Glyoxalase"/>
    <property type="match status" value="1"/>
</dbReference>
<comment type="catalytic activity">
    <reaction evidence="20">
        <text>3-(4-hydroxyphenyl)pyruvate + O2 = homogentisate + CO2</text>
        <dbReference type="Rhea" id="RHEA:16189"/>
        <dbReference type="ChEBI" id="CHEBI:15379"/>
        <dbReference type="ChEBI" id="CHEBI:16169"/>
        <dbReference type="ChEBI" id="CHEBI:16526"/>
        <dbReference type="ChEBI" id="CHEBI:36242"/>
        <dbReference type="EC" id="1.13.11.27"/>
    </reaction>
    <physiologicalReaction direction="left-to-right" evidence="20">
        <dbReference type="Rhea" id="RHEA:16190"/>
    </physiologicalReaction>
</comment>
<evidence type="ECO:0000256" key="5">
    <source>
        <dbReference type="ARBA" id="ARBA00005877"/>
    </source>
</evidence>
<keyword evidence="15 22" id="KW-0408">Iron</keyword>
<comment type="function">
    <text evidence="19">Catalyzes the conversion of 4-hydroxyphenylpyruvic acid to homogentisic acid, one of the steps in tyrosine catabolism.</text>
</comment>
<dbReference type="PANTHER" id="PTHR11959">
    <property type="entry name" value="4-HYDROXYPHENYLPYRUVATE DIOXYGENASE"/>
    <property type="match status" value="1"/>
</dbReference>
<evidence type="ECO:0000256" key="8">
    <source>
        <dbReference type="ARBA" id="ARBA00022490"/>
    </source>
</evidence>
<keyword evidence="25" id="KW-1185">Reference proteome</keyword>
<dbReference type="CDD" id="cd07250">
    <property type="entry name" value="HPPD_C_like"/>
    <property type="match status" value="1"/>
</dbReference>